<dbReference type="SUPFAM" id="SSF51306">
    <property type="entry name" value="LexA/Signal peptidase"/>
    <property type="match status" value="1"/>
</dbReference>
<dbReference type="PRINTS" id="PR00727">
    <property type="entry name" value="LEADERPTASE"/>
</dbReference>
<dbReference type="EMBL" id="RBZU01000003">
    <property type="protein sequence ID" value="RKP56449.1"/>
    <property type="molecule type" value="Genomic_DNA"/>
</dbReference>
<dbReference type="PANTHER" id="PTHR43390">
    <property type="entry name" value="SIGNAL PEPTIDASE I"/>
    <property type="match status" value="1"/>
</dbReference>
<keyword evidence="6 8" id="KW-0378">Hydrolase</keyword>
<evidence type="ECO:0000256" key="4">
    <source>
        <dbReference type="ARBA" id="ARBA00019232"/>
    </source>
</evidence>
<keyword evidence="12" id="KW-1185">Reference proteome</keyword>
<evidence type="ECO:0000256" key="2">
    <source>
        <dbReference type="ARBA" id="ARBA00009370"/>
    </source>
</evidence>
<dbReference type="Gene3D" id="2.10.109.10">
    <property type="entry name" value="Umud Fragment, subunit A"/>
    <property type="match status" value="1"/>
</dbReference>
<feature type="domain" description="Peptidase S26" evidence="10">
    <location>
        <begin position="74"/>
        <end position="286"/>
    </location>
</feature>
<dbReference type="InterPro" id="IPR019533">
    <property type="entry name" value="Peptidase_S26"/>
</dbReference>
<evidence type="ECO:0000256" key="3">
    <source>
        <dbReference type="ARBA" id="ARBA00013208"/>
    </source>
</evidence>
<reference evidence="11 12" key="1">
    <citation type="submission" date="2018-10" db="EMBL/GenBank/DDBJ databases">
        <title>Robbsia sp. DHC34, isolated from soil.</title>
        <authorList>
            <person name="Gao Z.-H."/>
            <person name="Qiu L.-H."/>
        </authorList>
    </citation>
    <scope>NUCLEOTIDE SEQUENCE [LARGE SCALE GENOMIC DNA]</scope>
    <source>
        <strain evidence="11 12">DHC34</strain>
    </source>
</reference>
<dbReference type="PROSITE" id="PS00760">
    <property type="entry name" value="SPASE_I_2"/>
    <property type="match status" value="1"/>
</dbReference>
<evidence type="ECO:0000313" key="11">
    <source>
        <dbReference type="EMBL" id="RKP56449.1"/>
    </source>
</evidence>
<comment type="subcellular location">
    <subcellularLocation>
        <location evidence="9">Membrane</location>
        <topology evidence="9">Single-pass type II membrane protein</topology>
    </subcellularLocation>
</comment>
<dbReference type="Pfam" id="PF10502">
    <property type="entry name" value="Peptidase_S26"/>
    <property type="match status" value="1"/>
</dbReference>
<keyword evidence="5 8" id="KW-0645">Protease</keyword>
<feature type="transmembrane region" description="Helical" evidence="8">
    <location>
        <begin position="73"/>
        <end position="94"/>
    </location>
</feature>
<keyword evidence="8" id="KW-0812">Transmembrane</keyword>
<evidence type="ECO:0000256" key="1">
    <source>
        <dbReference type="ARBA" id="ARBA00000677"/>
    </source>
</evidence>
<feature type="active site" evidence="7">
    <location>
        <position position="104"/>
    </location>
</feature>
<dbReference type="InterPro" id="IPR036286">
    <property type="entry name" value="LexA/Signal_pep-like_sf"/>
</dbReference>
<evidence type="ECO:0000259" key="10">
    <source>
        <dbReference type="Pfam" id="PF10502"/>
    </source>
</evidence>
<dbReference type="InterPro" id="IPR000223">
    <property type="entry name" value="Pept_S26A_signal_pept_1"/>
</dbReference>
<evidence type="ECO:0000256" key="9">
    <source>
        <dbReference type="RuleBase" id="RU362042"/>
    </source>
</evidence>
<comment type="catalytic activity">
    <reaction evidence="1 8">
        <text>Cleavage of hydrophobic, N-terminal signal or leader sequences from secreted and periplasmic proteins.</text>
        <dbReference type="EC" id="3.4.21.89"/>
    </reaction>
</comment>
<dbReference type="RefSeq" id="WP_121085449.1">
    <property type="nucleotide sequence ID" value="NZ_RBZU01000003.1"/>
</dbReference>
<organism evidence="11 12">
    <name type="scientific">Pararobbsia silviterrae</name>
    <dbReference type="NCBI Taxonomy" id="1792498"/>
    <lineage>
        <taxon>Bacteria</taxon>
        <taxon>Pseudomonadati</taxon>
        <taxon>Pseudomonadota</taxon>
        <taxon>Betaproteobacteria</taxon>
        <taxon>Burkholderiales</taxon>
        <taxon>Burkholderiaceae</taxon>
        <taxon>Pararobbsia</taxon>
    </lineage>
</organism>
<accession>A0A494Y2F3</accession>
<dbReference type="PROSITE" id="PS00501">
    <property type="entry name" value="SPASE_I_1"/>
    <property type="match status" value="1"/>
</dbReference>
<dbReference type="InterPro" id="IPR019756">
    <property type="entry name" value="Pept_S26A_signal_pept_1_Ser-AS"/>
</dbReference>
<dbReference type="InterPro" id="IPR019758">
    <property type="entry name" value="Pept_S26A_signal_pept_1_CS"/>
</dbReference>
<dbReference type="OrthoDB" id="9815782at2"/>
<dbReference type="InterPro" id="IPR019757">
    <property type="entry name" value="Pept_S26A_signal_pept_1_Lys-AS"/>
</dbReference>
<evidence type="ECO:0000256" key="8">
    <source>
        <dbReference type="RuleBase" id="RU003993"/>
    </source>
</evidence>
<comment type="similarity">
    <text evidence="2 9">Belongs to the peptidase S26 family.</text>
</comment>
<dbReference type="GO" id="GO:0006465">
    <property type="term" value="P:signal peptide processing"/>
    <property type="evidence" value="ECO:0007669"/>
    <property type="project" value="InterPro"/>
</dbReference>
<evidence type="ECO:0000256" key="7">
    <source>
        <dbReference type="PIRSR" id="PIRSR600223-1"/>
    </source>
</evidence>
<dbReference type="PROSITE" id="PS00761">
    <property type="entry name" value="SPASE_I_3"/>
    <property type="match status" value="1"/>
</dbReference>
<keyword evidence="8" id="KW-0472">Membrane</keyword>
<dbReference type="GO" id="GO:0009003">
    <property type="term" value="F:signal peptidase activity"/>
    <property type="evidence" value="ECO:0007669"/>
    <property type="project" value="UniProtKB-EC"/>
</dbReference>
<dbReference type="EC" id="3.4.21.89" evidence="3 8"/>
<gene>
    <name evidence="11" type="primary">lepB</name>
    <name evidence="11" type="ORF">D7S86_08670</name>
</gene>
<dbReference type="PANTHER" id="PTHR43390:SF1">
    <property type="entry name" value="CHLOROPLAST PROCESSING PEPTIDASE"/>
    <property type="match status" value="1"/>
</dbReference>
<feature type="active site" evidence="7">
    <location>
        <position position="159"/>
    </location>
</feature>
<sequence length="299" mass="34226">MNFALILFVLVVLTGIAWVADKLVFEPGRRRKAESAVAEFDRQQQKMGERFADERPEATRAKLRDDALRQPWWLEYTASFFPVILLVFVLRSFVVEPFKIPSGSMLPTLYVGDFILVNKFDYGIRLPIIDKKIIPIGDPQRGDVMVFRFPKDESVDFIKRVVGVPGDTVAYQNKRLTINGQPVPETPDGEFLDDERDPPSYNKKFSEVLGPKTHDILNNAQVPPFVMGASDFPFRENCTYNAEGVVCKVPPGHYFMMGDNRDNSEDSRYWGFVPDKNIVGRAFFIWLNFANLKRIGTFQ</sequence>
<dbReference type="Proteomes" id="UP000270342">
    <property type="component" value="Unassembled WGS sequence"/>
</dbReference>
<evidence type="ECO:0000256" key="6">
    <source>
        <dbReference type="ARBA" id="ARBA00022801"/>
    </source>
</evidence>
<dbReference type="GO" id="GO:0004252">
    <property type="term" value="F:serine-type endopeptidase activity"/>
    <property type="evidence" value="ECO:0007669"/>
    <property type="project" value="InterPro"/>
</dbReference>
<comment type="caution">
    <text evidence="11">The sequence shown here is derived from an EMBL/GenBank/DDBJ whole genome shotgun (WGS) entry which is preliminary data.</text>
</comment>
<dbReference type="AlphaFoldDB" id="A0A494Y2F3"/>
<dbReference type="NCBIfam" id="TIGR02227">
    <property type="entry name" value="sigpep_I_bact"/>
    <property type="match status" value="1"/>
</dbReference>
<dbReference type="CDD" id="cd06530">
    <property type="entry name" value="S26_SPase_I"/>
    <property type="match status" value="1"/>
</dbReference>
<evidence type="ECO:0000256" key="5">
    <source>
        <dbReference type="ARBA" id="ARBA00022670"/>
    </source>
</evidence>
<protein>
    <recommendedName>
        <fullName evidence="4 8">Signal peptidase I</fullName>
        <ecNumber evidence="3 8">3.4.21.89</ecNumber>
    </recommendedName>
</protein>
<evidence type="ECO:0000313" key="12">
    <source>
        <dbReference type="Proteomes" id="UP000270342"/>
    </source>
</evidence>
<keyword evidence="8" id="KW-1133">Transmembrane helix</keyword>
<dbReference type="GO" id="GO:0016020">
    <property type="term" value="C:membrane"/>
    <property type="evidence" value="ECO:0007669"/>
    <property type="project" value="UniProtKB-SubCell"/>
</dbReference>
<proteinExistence type="inferred from homology"/>
<name>A0A494Y2F3_9BURK</name>